<sequence>MNTLVAYASKYGCTENCARMLSEKLTGEVDLCDLKTAKIVDLSKYDKVIVGGSIYAGKVRKEVSDFCSTNLNVLKEKNLGLFVCGMLEDQAEMELNNSYPSELLTKALVKEFMGGKFQFKKMKLPEKFIVKMVSKADKSRPALDTSKDVSTISEQTITRFAAAMNNA</sequence>
<name>A0AAU0UR61_9FIRM</name>
<dbReference type="RefSeq" id="WP_366924504.1">
    <property type="nucleotide sequence ID" value="NZ_CP121694.1"/>
</dbReference>
<dbReference type="EMBL" id="CP121694">
    <property type="protein sequence ID" value="WRO21673.1"/>
    <property type="molecule type" value="Genomic_DNA"/>
</dbReference>
<reference evidence="2 3" key="1">
    <citation type="submission" date="2023-04" db="EMBL/GenBank/DDBJ databases">
        <authorList>
            <person name="Hsu D."/>
        </authorList>
    </citation>
    <scope>NUCLEOTIDE SEQUENCE [LARGE SCALE GENOMIC DNA]</scope>
    <source>
        <strain evidence="2 3">MK1</strain>
    </source>
</reference>
<dbReference type="GO" id="GO:0016651">
    <property type="term" value="F:oxidoreductase activity, acting on NAD(P)H"/>
    <property type="evidence" value="ECO:0007669"/>
    <property type="project" value="UniProtKB-ARBA"/>
</dbReference>
<dbReference type="Pfam" id="PF12724">
    <property type="entry name" value="Flavodoxin_5"/>
    <property type="match status" value="1"/>
</dbReference>
<dbReference type="PROSITE" id="PS50902">
    <property type="entry name" value="FLAVODOXIN_LIKE"/>
    <property type="match status" value="1"/>
</dbReference>
<evidence type="ECO:0000313" key="2">
    <source>
        <dbReference type="EMBL" id="WRO21673.1"/>
    </source>
</evidence>
<dbReference type="GO" id="GO:0070819">
    <property type="term" value="F:menaquinone-dependent protoporphyrinogen oxidase activity"/>
    <property type="evidence" value="ECO:0007669"/>
    <property type="project" value="TreeGrafter"/>
</dbReference>
<dbReference type="GO" id="GO:0006783">
    <property type="term" value="P:heme biosynthetic process"/>
    <property type="evidence" value="ECO:0007669"/>
    <property type="project" value="TreeGrafter"/>
</dbReference>
<dbReference type="SUPFAM" id="SSF52218">
    <property type="entry name" value="Flavoproteins"/>
    <property type="match status" value="1"/>
</dbReference>
<proteinExistence type="predicted"/>
<dbReference type="PANTHER" id="PTHR38030:SF2">
    <property type="entry name" value="PROTOPORPHYRINOGEN IX DEHYDROGENASE [QUINONE]"/>
    <property type="match status" value="1"/>
</dbReference>
<dbReference type="Gene3D" id="3.40.50.360">
    <property type="match status" value="1"/>
</dbReference>
<feature type="domain" description="Flavodoxin-like" evidence="1">
    <location>
        <begin position="3"/>
        <end position="157"/>
    </location>
</feature>
<keyword evidence="3" id="KW-1185">Reference proteome</keyword>
<dbReference type="AlphaFoldDB" id="A0AAU0UR61"/>
<dbReference type="InterPro" id="IPR008254">
    <property type="entry name" value="Flavodoxin/NO_synth"/>
</dbReference>
<dbReference type="InterPro" id="IPR029039">
    <property type="entry name" value="Flavoprotein-like_sf"/>
</dbReference>
<protein>
    <submittedName>
        <fullName evidence="2">Flavodoxin domain-containing protein</fullName>
    </submittedName>
</protein>
<evidence type="ECO:0000259" key="1">
    <source>
        <dbReference type="PROSITE" id="PS50902"/>
    </source>
</evidence>
<dbReference type="KEGG" id="dbc:MFMK1_001483"/>
<dbReference type="PANTHER" id="PTHR38030">
    <property type="entry name" value="PROTOPORPHYRINOGEN IX DEHYDROGENASE [MENAQUINONE]"/>
    <property type="match status" value="1"/>
</dbReference>
<dbReference type="InterPro" id="IPR026816">
    <property type="entry name" value="Flavodoxin_dom"/>
</dbReference>
<dbReference type="Proteomes" id="UP001329915">
    <property type="component" value="Chromosome"/>
</dbReference>
<evidence type="ECO:0000313" key="3">
    <source>
        <dbReference type="Proteomes" id="UP001329915"/>
    </source>
</evidence>
<accession>A0AAU0UR61</accession>
<dbReference type="GO" id="GO:0010181">
    <property type="term" value="F:FMN binding"/>
    <property type="evidence" value="ECO:0007669"/>
    <property type="project" value="InterPro"/>
</dbReference>
<gene>
    <name evidence="2" type="ORF">MFMK1_001483</name>
</gene>
<organism evidence="2 3">
    <name type="scientific">Metallumcola ferriviriculae</name>
    <dbReference type="NCBI Taxonomy" id="3039180"/>
    <lineage>
        <taxon>Bacteria</taxon>
        <taxon>Bacillati</taxon>
        <taxon>Bacillota</taxon>
        <taxon>Clostridia</taxon>
        <taxon>Neomoorellales</taxon>
        <taxon>Desulfitibacteraceae</taxon>
        <taxon>Metallumcola</taxon>
    </lineage>
</organism>
<dbReference type="InterPro" id="IPR052200">
    <property type="entry name" value="Protoporphyrinogen_IX_DH"/>
</dbReference>